<dbReference type="InterPro" id="IPR019826">
    <property type="entry name" value="Carboxylesterase_B_AS"/>
</dbReference>
<evidence type="ECO:0000313" key="9">
    <source>
        <dbReference type="EMBL" id="KNC28855.1"/>
    </source>
</evidence>
<evidence type="ECO:0000256" key="2">
    <source>
        <dbReference type="ARBA" id="ARBA00022487"/>
    </source>
</evidence>
<evidence type="ECO:0000256" key="5">
    <source>
        <dbReference type="ARBA" id="ARBA00023180"/>
    </source>
</evidence>
<dbReference type="Gene3D" id="3.40.50.1820">
    <property type="entry name" value="alpha/beta hydrolase"/>
    <property type="match status" value="1"/>
</dbReference>
<keyword evidence="3 6" id="KW-0378">Hydrolase</keyword>
<evidence type="ECO:0000259" key="8">
    <source>
        <dbReference type="Pfam" id="PF00135"/>
    </source>
</evidence>
<protein>
    <recommendedName>
        <fullName evidence="6">Carboxylic ester hydrolase</fullName>
        <ecNumber evidence="6">3.1.1.-</ecNumber>
    </recommendedName>
</protein>
<comment type="caution">
    <text evidence="9">The sequence shown here is derived from an EMBL/GenBank/DDBJ whole genome shotgun (WGS) entry which is preliminary data.</text>
</comment>
<proteinExistence type="inferred from homology"/>
<dbReference type="PROSITE" id="PS00122">
    <property type="entry name" value="CARBOXYLESTERASE_B_1"/>
    <property type="match status" value="1"/>
</dbReference>
<dbReference type="InterPro" id="IPR051093">
    <property type="entry name" value="Neuroligin/BSAL"/>
</dbReference>
<feature type="domain" description="Carboxylesterase type B" evidence="8">
    <location>
        <begin position="38"/>
        <end position="574"/>
    </location>
</feature>
<dbReference type="PANTHER" id="PTHR43903">
    <property type="entry name" value="NEUROLIGIN"/>
    <property type="match status" value="1"/>
</dbReference>
<dbReference type="AlphaFoldDB" id="A0A0L0C9E3"/>
<gene>
    <name evidence="9" type="ORF">FF38_08451</name>
</gene>
<keyword evidence="5" id="KW-0325">Glycoprotein</keyword>
<dbReference type="Proteomes" id="UP000037069">
    <property type="component" value="Unassembled WGS sequence"/>
</dbReference>
<evidence type="ECO:0000256" key="4">
    <source>
        <dbReference type="ARBA" id="ARBA00023157"/>
    </source>
</evidence>
<name>A0A0L0C9E3_LUCCU</name>
<evidence type="ECO:0000313" key="10">
    <source>
        <dbReference type="Proteomes" id="UP000037069"/>
    </source>
</evidence>
<sequence>MLTAKSKYSLKSIISAKFIFIIVHLISQKTEPICALEAPTVHLPNQGVMVGLYMKMFRTQNIKAYLGIQYAKAPRFAPPEIKVNKWNMIYNATSYGPKCWPKNIGQVDKQTMQIQELLMTSNTMGGNSVESYDEECLYLNIFIPDGSPGLTGYAVMVWFHGGDFSSGSPNDIDPFQMVFKQKVIVVTVAYRLNILGFLTTGDAEAPGNFGLMDQSAALLWIRKNIAHFGGDSKQVTIIGHSAGAISAGLHLTSGDWSRNAFHKVIMMSGNPLTEDTVRTFDHFSPLLDSVAHVFACNRKPTSMLIQCLKRLDAKILMDNVPEIEWGPVIDKGFSNTSKGFIEDFPAVLLKSGNYNKVPVMAGITDMEDVLQILDEEKDGTLMTADDFESFASKVAMEDIRKTNQSDFCETDYPIVLDSINLMYKNEENVNQETVLNNFISFHTDRMHLAPLFLFANLLSAEEDIYVYYFNMRPLTEFYVLPTWISVPKYFDQIFIWGVPYMNNNMFINRWNSTDKKISEIVMTLWANFAKSSNPTSFNIYLKWNSYNVNNQTYLQINEDFNLKAVSENHKINFWNEYYPKLIEFAIECCSSRNTGMSLVSTSIGFKITMIFTLCIVLGLILEKYI</sequence>
<reference evidence="9 10" key="1">
    <citation type="journal article" date="2015" name="Nat. Commun.">
        <title>Lucilia cuprina genome unlocks parasitic fly biology to underpin future interventions.</title>
        <authorList>
            <person name="Anstead C.A."/>
            <person name="Korhonen P.K."/>
            <person name="Young N.D."/>
            <person name="Hall R.S."/>
            <person name="Jex A.R."/>
            <person name="Murali S.C."/>
            <person name="Hughes D.S."/>
            <person name="Lee S.F."/>
            <person name="Perry T."/>
            <person name="Stroehlein A.J."/>
            <person name="Ansell B.R."/>
            <person name="Breugelmans B."/>
            <person name="Hofmann A."/>
            <person name="Qu J."/>
            <person name="Dugan S."/>
            <person name="Lee S.L."/>
            <person name="Chao H."/>
            <person name="Dinh H."/>
            <person name="Han Y."/>
            <person name="Doddapaneni H.V."/>
            <person name="Worley K.C."/>
            <person name="Muzny D.M."/>
            <person name="Ioannidis P."/>
            <person name="Waterhouse R.M."/>
            <person name="Zdobnov E.M."/>
            <person name="James P.J."/>
            <person name="Bagnall N.H."/>
            <person name="Kotze A.C."/>
            <person name="Gibbs R.A."/>
            <person name="Richards S."/>
            <person name="Batterham P."/>
            <person name="Gasser R.B."/>
        </authorList>
    </citation>
    <scope>NUCLEOTIDE SEQUENCE [LARGE SCALE GENOMIC DNA]</scope>
    <source>
        <strain evidence="9 10">LS</strain>
        <tissue evidence="9">Full body</tissue>
    </source>
</reference>
<dbReference type="ESTHER" id="luccu-a0a0l0c9e3">
    <property type="family name" value="OtherNon-catalytic_C"/>
</dbReference>
<dbReference type="InterPro" id="IPR002018">
    <property type="entry name" value="CarbesteraseB"/>
</dbReference>
<keyword evidence="10" id="KW-1185">Reference proteome</keyword>
<comment type="similarity">
    <text evidence="1 6">Belongs to the type-B carboxylesterase/lipase family.</text>
</comment>
<dbReference type="InterPro" id="IPR029058">
    <property type="entry name" value="AB_hydrolase_fold"/>
</dbReference>
<accession>A0A0L0C9E3</accession>
<dbReference type="EMBL" id="JRES01000737">
    <property type="protein sequence ID" value="KNC28855.1"/>
    <property type="molecule type" value="Genomic_DNA"/>
</dbReference>
<dbReference type="OrthoDB" id="408631at2759"/>
<evidence type="ECO:0000256" key="1">
    <source>
        <dbReference type="ARBA" id="ARBA00005964"/>
    </source>
</evidence>
<organism evidence="9 10">
    <name type="scientific">Lucilia cuprina</name>
    <name type="common">Green bottle fly</name>
    <name type="synonym">Australian sheep blowfly</name>
    <dbReference type="NCBI Taxonomy" id="7375"/>
    <lineage>
        <taxon>Eukaryota</taxon>
        <taxon>Metazoa</taxon>
        <taxon>Ecdysozoa</taxon>
        <taxon>Arthropoda</taxon>
        <taxon>Hexapoda</taxon>
        <taxon>Insecta</taxon>
        <taxon>Pterygota</taxon>
        <taxon>Neoptera</taxon>
        <taxon>Endopterygota</taxon>
        <taxon>Diptera</taxon>
        <taxon>Brachycera</taxon>
        <taxon>Muscomorpha</taxon>
        <taxon>Oestroidea</taxon>
        <taxon>Calliphoridae</taxon>
        <taxon>Luciliinae</taxon>
        <taxon>Lucilia</taxon>
    </lineage>
</organism>
<evidence type="ECO:0000256" key="7">
    <source>
        <dbReference type="SAM" id="Phobius"/>
    </source>
</evidence>
<keyword evidence="2" id="KW-0719">Serine esterase</keyword>
<feature type="transmembrane region" description="Helical" evidence="7">
    <location>
        <begin position="598"/>
        <end position="621"/>
    </location>
</feature>
<keyword evidence="7" id="KW-1133">Transmembrane helix</keyword>
<dbReference type="GO" id="GO:0052689">
    <property type="term" value="F:carboxylic ester hydrolase activity"/>
    <property type="evidence" value="ECO:0007669"/>
    <property type="project" value="UniProtKB-KW"/>
</dbReference>
<keyword evidence="7" id="KW-0472">Membrane</keyword>
<dbReference type="SUPFAM" id="SSF53474">
    <property type="entry name" value="alpha/beta-Hydrolases"/>
    <property type="match status" value="1"/>
</dbReference>
<evidence type="ECO:0000256" key="3">
    <source>
        <dbReference type="ARBA" id="ARBA00022801"/>
    </source>
</evidence>
<evidence type="ECO:0000256" key="6">
    <source>
        <dbReference type="RuleBase" id="RU361235"/>
    </source>
</evidence>
<keyword evidence="7" id="KW-0812">Transmembrane</keyword>
<dbReference type="OMA" id="EWSKGGF"/>
<dbReference type="EC" id="3.1.1.-" evidence="6"/>
<dbReference type="STRING" id="7375.A0A0L0C9E3"/>
<keyword evidence="4" id="KW-1015">Disulfide bond</keyword>
<dbReference type="Pfam" id="PF00135">
    <property type="entry name" value="COesterase"/>
    <property type="match status" value="1"/>
</dbReference>